<dbReference type="InterPro" id="IPR013783">
    <property type="entry name" value="Ig-like_fold"/>
</dbReference>
<comment type="caution">
    <text evidence="3">The sequence shown here is derived from an EMBL/GenBank/DDBJ whole genome shotgun (WGS) entry which is preliminary data.</text>
</comment>
<dbReference type="Proteomes" id="UP000585802">
    <property type="component" value="Unassembled WGS sequence"/>
</dbReference>
<organism evidence="3 4">
    <name type="scientific">Marine Group III euryarchaeote</name>
    <dbReference type="NCBI Taxonomy" id="2173149"/>
    <lineage>
        <taxon>Archaea</taxon>
        <taxon>Methanobacteriati</taxon>
        <taxon>Thermoplasmatota</taxon>
        <taxon>Thermoplasmata</taxon>
        <taxon>Candidatus Thermoprofundales</taxon>
    </lineage>
</organism>
<dbReference type="Gene3D" id="2.60.40.10">
    <property type="entry name" value="Immunoglobulins"/>
    <property type="match status" value="1"/>
</dbReference>
<evidence type="ECO:0000256" key="2">
    <source>
        <dbReference type="SAM" id="Phobius"/>
    </source>
</evidence>
<dbReference type="AlphaFoldDB" id="A0A7J4GRR1"/>
<feature type="region of interest" description="Disordered" evidence="1">
    <location>
        <begin position="841"/>
        <end position="868"/>
    </location>
</feature>
<evidence type="ECO:0008006" key="5">
    <source>
        <dbReference type="Google" id="ProtNLM"/>
    </source>
</evidence>
<name>A0A7J4GRR1_9ARCH</name>
<keyword evidence="2" id="KW-0812">Transmembrane</keyword>
<keyword evidence="2" id="KW-1133">Transmembrane helix</keyword>
<dbReference type="PANTHER" id="PTHR39198">
    <property type="entry name" value="HYPOTHETICAL MEMBRANE PROTEIN, CONSERVED"/>
    <property type="match status" value="1"/>
</dbReference>
<feature type="transmembrane region" description="Helical" evidence="2">
    <location>
        <begin position="815"/>
        <end position="833"/>
    </location>
</feature>
<keyword evidence="2" id="KW-0472">Membrane</keyword>
<evidence type="ECO:0000256" key="1">
    <source>
        <dbReference type="SAM" id="MobiDB-lite"/>
    </source>
</evidence>
<reference evidence="4" key="1">
    <citation type="journal article" date="2019" name="bioRxiv">
        <title>Genome diversification in globally distributed novel marine Proteobacteria is linked to environmental adaptation.</title>
        <authorList>
            <person name="Zhou Z."/>
            <person name="Tran P.Q."/>
            <person name="Kieft K."/>
            <person name="Anantharaman K."/>
        </authorList>
    </citation>
    <scope>NUCLEOTIDE SEQUENCE [LARGE SCALE GENOMIC DNA]</scope>
</reference>
<sequence>MNRDKILSVILTLAFFGVLISWSPVNAEEVTGQEQDVSLYLYSQNGVGKLHTKETGGHGDAEEVTIQPGSSVFFALNYSLQADLPVKSYRSNIGFHIYLYASSTDWNAGHLKIFVRDGTTMTNGEIIASGEINIPAAFADEVHVDIPWEDGYGPEYNFDMEHFIVLELENDGTNGVNLDMDSGKSGDSPSRLITTTNPVRDIEVTSESYNLETSDSEDKIVTTNFNPNLPSNISKMFVSGEVLNAFGTYDITRFQVSVFDSDDNELFVGEVEVDEPEQNSGTNTFEDIVWNYNDPSEPSENHNGKGIYIVEVAAIDQQGNKFSLEKQVQMDAYGVYLSTPEPHQSVAVGGEVEYQIFVLNSGDEMDTFTVEPSEVPDSWDVNPKTWESSSLGPGDEQVIAFTISAENGTSMVGKSIDLTFTAQSQNSVTPVDFRLRTFTSVGAEYELSLFFDNPESGQAVSSLSTTGVAGEWNQYSLSIANQGQDTDSAQLIAQGVPPDWEVTFEYGDLDGGSIVVEGIPRSGDNYNVVNVTVRVKPAQGGDIETADIQLIGISQGDTAKSDTAILSLTRTFGLVFSVTPQGSSGIFVKKQAGDTFNIDMLLESAVEGEHTIRLYIPDDEFPSGWSYIFKDENGATVTEVSISGGESKVLDLLITIDSQAVYNDEGYIFTASAQDLSDSTVFGRQPITVFLKLTDGFEMSALKYKEVLGPGDSYTFQLNIENKANGDDRFTLSAPSVPSGWRIVFPNGMVFDVLAGRSVTVPIQVTSSDESKDGDKKTIQISISSDLSNQVQQQSFVVEVEQGFTAKLITSFSDLWYIFAFLGLIVVIGFATYSRQEDSDWDYDDDYADEEGPSPQDKQSDDDWDDWN</sequence>
<accession>A0A7J4GRR1</accession>
<feature type="compositionally biased region" description="Acidic residues" evidence="1">
    <location>
        <begin position="841"/>
        <end position="852"/>
    </location>
</feature>
<gene>
    <name evidence="3" type="ORF">EYQ70_02770</name>
</gene>
<protein>
    <recommendedName>
        <fullName evidence="5">Alpha-galactosidase NEW3 domain-containing protein</fullName>
    </recommendedName>
</protein>
<dbReference type="PANTHER" id="PTHR39198:SF1">
    <property type="entry name" value="ALPHA-GALACTOSIDASE NEW3 DOMAIN-CONTAINING PROTEIN"/>
    <property type="match status" value="1"/>
</dbReference>
<dbReference type="EMBL" id="DUCX01000040">
    <property type="protein sequence ID" value="HIF37317.1"/>
    <property type="molecule type" value="Genomic_DNA"/>
</dbReference>
<evidence type="ECO:0000313" key="4">
    <source>
        <dbReference type="Proteomes" id="UP000585802"/>
    </source>
</evidence>
<evidence type="ECO:0000313" key="3">
    <source>
        <dbReference type="EMBL" id="HIF37317.1"/>
    </source>
</evidence>
<proteinExistence type="predicted"/>